<comment type="function">
    <text evidence="8">One of two assembly initiator proteins, it binds directly to the 5'-end of the 23S rRNA, where it nucleates assembly of the 50S subunit.</text>
</comment>
<dbReference type="InterPro" id="IPR005824">
    <property type="entry name" value="KOW"/>
</dbReference>
<dbReference type="InterPro" id="IPR057264">
    <property type="entry name" value="Ribosomal_uL24_C"/>
</dbReference>
<dbReference type="InterPro" id="IPR014722">
    <property type="entry name" value="Rib_uL2_dom2"/>
</dbReference>
<dbReference type="AlphaFoldDB" id="A0A0H4TAQ6"/>
<dbReference type="InterPro" id="IPR041988">
    <property type="entry name" value="Ribosomal_uL24_KOW"/>
</dbReference>
<evidence type="ECO:0000256" key="4">
    <source>
        <dbReference type="ARBA" id="ARBA00022980"/>
    </source>
</evidence>
<proteinExistence type="inferred from homology"/>
<evidence type="ECO:0000256" key="2">
    <source>
        <dbReference type="ARBA" id="ARBA00022730"/>
    </source>
</evidence>
<keyword evidence="5 8" id="KW-0687">Ribonucleoprotein</keyword>
<keyword evidence="3 8" id="KW-0694">RNA-binding</keyword>
<accession>A0A0H4TAQ6</accession>
<dbReference type="SUPFAM" id="SSF50104">
    <property type="entry name" value="Translation proteins SH3-like domain"/>
    <property type="match status" value="1"/>
</dbReference>
<dbReference type="Gene3D" id="2.30.30.30">
    <property type="match status" value="1"/>
</dbReference>
<dbReference type="EMBL" id="KT007015">
    <property type="protein sequence ID" value="AKQ03532.1"/>
    <property type="molecule type" value="Genomic_DNA"/>
</dbReference>
<evidence type="ECO:0000313" key="10">
    <source>
        <dbReference type="EMBL" id="AKQ03532.1"/>
    </source>
</evidence>
<keyword evidence="2 8" id="KW-0699">rRNA-binding</keyword>
<dbReference type="Pfam" id="PF00467">
    <property type="entry name" value="KOW"/>
    <property type="match status" value="1"/>
</dbReference>
<dbReference type="InterPro" id="IPR008991">
    <property type="entry name" value="Translation_prot_SH3-like_sf"/>
</dbReference>
<keyword evidence="4 8" id="KW-0689">Ribosomal protein</keyword>
<dbReference type="GO" id="GO:0003735">
    <property type="term" value="F:structural constituent of ribosome"/>
    <property type="evidence" value="ECO:0007669"/>
    <property type="project" value="InterPro"/>
</dbReference>
<name>A0A0H4TAQ6_9BACT</name>
<evidence type="ECO:0000259" key="9">
    <source>
        <dbReference type="SMART" id="SM00739"/>
    </source>
</evidence>
<dbReference type="FunFam" id="2.30.30.30:FF:000004">
    <property type="entry name" value="50S ribosomal protein L24"/>
    <property type="match status" value="1"/>
</dbReference>
<dbReference type="SMART" id="SM00739">
    <property type="entry name" value="KOW"/>
    <property type="match status" value="1"/>
</dbReference>
<evidence type="ECO:0000256" key="3">
    <source>
        <dbReference type="ARBA" id="ARBA00022884"/>
    </source>
</evidence>
<dbReference type="PANTHER" id="PTHR12903">
    <property type="entry name" value="MITOCHONDRIAL RIBOSOMAL PROTEIN L24"/>
    <property type="match status" value="1"/>
</dbReference>
<evidence type="ECO:0000256" key="5">
    <source>
        <dbReference type="ARBA" id="ARBA00023274"/>
    </source>
</evidence>
<evidence type="ECO:0000256" key="7">
    <source>
        <dbReference type="ARBA" id="ARBA00058688"/>
    </source>
</evidence>
<dbReference type="GO" id="GO:0019843">
    <property type="term" value="F:rRNA binding"/>
    <property type="evidence" value="ECO:0007669"/>
    <property type="project" value="UniProtKB-UniRule"/>
</dbReference>
<dbReference type="InterPro" id="IPR003256">
    <property type="entry name" value="Ribosomal_uL24"/>
</dbReference>
<comment type="function">
    <text evidence="7 8">One of the proteins that surrounds the polypeptide exit tunnel on the outside of the subunit.</text>
</comment>
<dbReference type="GO" id="GO:1990904">
    <property type="term" value="C:ribonucleoprotein complex"/>
    <property type="evidence" value="ECO:0007669"/>
    <property type="project" value="UniProtKB-KW"/>
</dbReference>
<dbReference type="CDD" id="cd06089">
    <property type="entry name" value="KOW_RPL26"/>
    <property type="match status" value="1"/>
</dbReference>
<comment type="similarity">
    <text evidence="1 8">Belongs to the universal ribosomal protein uL24 family.</text>
</comment>
<comment type="subunit">
    <text evidence="8">Part of the 50S ribosomal subunit.</text>
</comment>
<dbReference type="GO" id="GO:0005840">
    <property type="term" value="C:ribosome"/>
    <property type="evidence" value="ECO:0007669"/>
    <property type="project" value="UniProtKB-KW"/>
</dbReference>
<feature type="domain" description="KOW" evidence="9">
    <location>
        <begin position="2"/>
        <end position="29"/>
    </location>
</feature>
<evidence type="ECO:0000256" key="6">
    <source>
        <dbReference type="ARBA" id="ARBA00035206"/>
    </source>
</evidence>
<dbReference type="NCBIfam" id="TIGR01079">
    <property type="entry name" value="rplX_bact"/>
    <property type="match status" value="1"/>
</dbReference>
<sequence>MNVRKNDTVMVVSGNSLGKQGKVLKLFPDKGRLIIEGVNIVKRHSRPSQKNPQGGVVQKEAPIHLSNVMVVCPKCGKPTRVGHAPVTDTTSGKEKKMRVCRHCNEMF</sequence>
<dbReference type="Pfam" id="PF17136">
    <property type="entry name" value="ribosomal_L24"/>
    <property type="match status" value="1"/>
</dbReference>
<gene>
    <name evidence="8 10" type="primary">rplX</name>
</gene>
<dbReference type="GO" id="GO:0006412">
    <property type="term" value="P:translation"/>
    <property type="evidence" value="ECO:0007669"/>
    <property type="project" value="UniProtKB-UniRule"/>
</dbReference>
<protein>
    <recommendedName>
        <fullName evidence="6 8">Large ribosomal subunit protein uL24</fullName>
    </recommendedName>
</protein>
<organism evidence="10">
    <name type="scientific">uncultured Ignavibacteria bacterium Rifle_16ft_4_minimus_38087</name>
    <dbReference type="NCBI Taxonomy" id="1665104"/>
    <lineage>
        <taxon>Bacteria</taxon>
        <taxon>Pseudomonadati</taxon>
        <taxon>Ignavibacteriota</taxon>
        <taxon>Ignavibacteria</taxon>
        <taxon>environmental samples</taxon>
    </lineage>
</organism>
<reference evidence="10" key="1">
    <citation type="journal article" date="2015" name="ISME J.">
        <title>Aquifer environment selects for microbial species cohorts in sediment and groundwater.</title>
        <authorList>
            <person name="Hug L.A."/>
            <person name="Thomas B.C."/>
            <person name="Brown C.T."/>
            <person name="Frischkorn K.R."/>
            <person name="Williams K.H."/>
            <person name="Tringe S.G."/>
            <person name="Banfield J.F."/>
        </authorList>
    </citation>
    <scope>NUCLEOTIDE SEQUENCE</scope>
</reference>
<evidence type="ECO:0000256" key="1">
    <source>
        <dbReference type="ARBA" id="ARBA00010618"/>
    </source>
</evidence>
<dbReference type="HAMAP" id="MF_01326_B">
    <property type="entry name" value="Ribosomal_uL24_B"/>
    <property type="match status" value="1"/>
</dbReference>
<evidence type="ECO:0000256" key="8">
    <source>
        <dbReference type="HAMAP-Rule" id="MF_01326"/>
    </source>
</evidence>